<accession>A0AAD7PQ46</accession>
<proteinExistence type="predicted"/>
<dbReference type="GO" id="GO:0016779">
    <property type="term" value="F:nucleotidyltransferase activity"/>
    <property type="evidence" value="ECO:0007669"/>
    <property type="project" value="UniProtKB-KW"/>
</dbReference>
<gene>
    <name evidence="1" type="ORF">O6P43_013662</name>
</gene>
<evidence type="ECO:0000313" key="1">
    <source>
        <dbReference type="EMBL" id="KAJ7963748.1"/>
    </source>
</evidence>
<dbReference type="AlphaFoldDB" id="A0AAD7PQ46"/>
<keyword evidence="1" id="KW-0548">Nucleotidyltransferase</keyword>
<evidence type="ECO:0000313" key="2">
    <source>
        <dbReference type="Proteomes" id="UP001163823"/>
    </source>
</evidence>
<dbReference type="KEGG" id="qsa:O6P43_013662"/>
<protein>
    <submittedName>
        <fullName evidence="1">Adenylyltransferase and sulfurtransferase MOCS3</fullName>
    </submittedName>
</protein>
<comment type="caution">
    <text evidence="1">The sequence shown here is derived from an EMBL/GenBank/DDBJ whole genome shotgun (WGS) entry which is preliminary data.</text>
</comment>
<dbReference type="EMBL" id="JARAOO010000006">
    <property type="protein sequence ID" value="KAJ7963748.1"/>
    <property type="molecule type" value="Genomic_DNA"/>
</dbReference>
<name>A0AAD7PQ46_QUISA</name>
<reference evidence="1" key="1">
    <citation type="journal article" date="2023" name="Science">
        <title>Elucidation of the pathway for biosynthesis of saponin adjuvants from the soapbark tree.</title>
        <authorList>
            <person name="Reed J."/>
            <person name="Orme A."/>
            <person name="El-Demerdash A."/>
            <person name="Owen C."/>
            <person name="Martin L.B.B."/>
            <person name="Misra R.C."/>
            <person name="Kikuchi S."/>
            <person name="Rejzek M."/>
            <person name="Martin A.C."/>
            <person name="Harkess A."/>
            <person name="Leebens-Mack J."/>
            <person name="Louveau T."/>
            <person name="Stephenson M.J."/>
            <person name="Osbourn A."/>
        </authorList>
    </citation>
    <scope>NUCLEOTIDE SEQUENCE</scope>
    <source>
        <strain evidence="1">S10</strain>
    </source>
</reference>
<sequence>MESNGGDSETSRIFRDIEALKDTKSLIDHKLSVLEAWLQEISLRDDTVSNGSAPPPASTINLSLVNGLTPDMIYRNSCHLLLPSFGVEDIGQILDSFLITSAEFKSRIIKEVR</sequence>
<keyword evidence="2" id="KW-1185">Reference proteome</keyword>
<organism evidence="1 2">
    <name type="scientific">Quillaja saponaria</name>
    <name type="common">Soap bark tree</name>
    <dbReference type="NCBI Taxonomy" id="32244"/>
    <lineage>
        <taxon>Eukaryota</taxon>
        <taxon>Viridiplantae</taxon>
        <taxon>Streptophyta</taxon>
        <taxon>Embryophyta</taxon>
        <taxon>Tracheophyta</taxon>
        <taxon>Spermatophyta</taxon>
        <taxon>Magnoliopsida</taxon>
        <taxon>eudicotyledons</taxon>
        <taxon>Gunneridae</taxon>
        <taxon>Pentapetalae</taxon>
        <taxon>rosids</taxon>
        <taxon>fabids</taxon>
        <taxon>Fabales</taxon>
        <taxon>Quillajaceae</taxon>
        <taxon>Quillaja</taxon>
    </lineage>
</organism>
<dbReference type="Proteomes" id="UP001163823">
    <property type="component" value="Chromosome 6"/>
</dbReference>
<keyword evidence="1" id="KW-0808">Transferase</keyword>